<dbReference type="VEuPathDB" id="FungiDB:FOXG_02751"/>
<accession>A0A2H3U3M0</accession>
<dbReference type="VEuPathDB" id="FungiDB:FOMG_18621"/>
<organism evidence="2 3">
    <name type="scientific">Fusarium oxysporum</name>
    <name type="common">Fusarium vascular wilt</name>
    <dbReference type="NCBI Taxonomy" id="5507"/>
    <lineage>
        <taxon>Eukaryota</taxon>
        <taxon>Fungi</taxon>
        <taxon>Dikarya</taxon>
        <taxon>Ascomycota</taxon>
        <taxon>Pezizomycotina</taxon>
        <taxon>Sordariomycetes</taxon>
        <taxon>Hypocreomycetidae</taxon>
        <taxon>Hypocreales</taxon>
        <taxon>Nectriaceae</taxon>
        <taxon>Fusarium</taxon>
        <taxon>Fusarium oxysporum species complex</taxon>
    </lineage>
</organism>
<dbReference type="InterPro" id="IPR011990">
    <property type="entry name" value="TPR-like_helical_dom_sf"/>
</dbReference>
<dbReference type="VEuPathDB" id="FungiDB:FOZG_16008"/>
<dbReference type="VEuPathDB" id="FungiDB:FOIG_09765"/>
<dbReference type="EMBL" id="FMJY01000009">
    <property type="protein sequence ID" value="SCO90086.1"/>
    <property type="molecule type" value="Genomic_DNA"/>
</dbReference>
<sequence length="1177" mass="132472">MNATPATLNAVRNAFANVQRNLMAQMGSALEDGSPEMVALIAEQGRDAVGPSHSGRHFWESFLNVANLILYESIWSTEELREAMNPLCYSLLTIDLRLDIAVPLQVKLSNKLKDRSDRTGELEDLDLLISWLEWRLRELPEDYFHRMIWLCKIIEVLHDRHHRTLSEEDLSKALAFSECVANPIFSTHPDFPFAMAQRYDMLEHDNAAGDDKLEQAFQAANTAVASLPLDSYQYESISSTRLRWLSKKYQSTREQRYLDEALSLSERGVSTFFAKPSTHACWLANLASSLSLRFDNGRDVLDLDNAVRNLEQALEITEKGDPSLSSHLSSIVAVLQKRYDRTGNENDLNRAISYGDKAVESTDYSQPSTASSWLRQMARILMTRYQRTKSLEDLNLALYKAQEALSVKLQSPEDVQDCRRVLGWICSQRFSRTHDPKDMDEALVHMASAISALSDSPDKQRIALDTIQDDAHILSTIYNSTGNIKDLELPIKMMRSVLDGRENERWSTAWGNASLELSELLLARYQREGNKEDIDEAIQHCHNALHTTEDDLPQRSNQLYHAAKTLGVRYEKHRNRQDMERSLEFLQQALTLNSKPLDRIRIGRKAIPLLACLMGDLERADEVAEVTLSLLPVVCRRTLSRRDQQFVMEQCEGLVSFACALSLDKGDVTKALQRVEFGRGLILGHMIDKRNSVHQLSISRTKLAEEYADLQERLFANVEKLPPALRGPTSLDRQAAADELAELENRIRQIPGFEDFNKQVTVDQYREYARDGYVVIINIVNIRADAIIVSRSGIEHVPLKLNMFMSNEAPQKIRMAMNYGGSESKGLVASYRQDKAADSAIGEGQGQGQDPSIPFYGEQRQSVHGETEFRNVSLERPDSSEDMEWLWLSCVKPVLDRLPPSGDLHRVWWIGCGYADSLPFHAAGQYLHGKFEGCIDKTVSSYTTTIKALQYTRDISTRIRNSQEGKPTLLLVTMPNTPGQQSLPGVEKEGEAVRDSMKEDATIVSLESPSAKEVLDALGDCGIAHFACHGLSESTDPSESHILLQRKEQSGKFINAVEKLEASALWDVVGQGKAMIAYLSACSTAESKAKMLGEEGIHLSSAFQIAGFPHVVGSLWPVRDEVCILLARLFYQNLVRNDNFMLGNVDVAQALRNAMIELRDESRFGIRDWTAFVHFGP</sequence>
<dbReference type="Proteomes" id="UP000219369">
    <property type="component" value="Unassembled WGS sequence"/>
</dbReference>
<feature type="domain" description="CHAT" evidence="1">
    <location>
        <begin position="883"/>
        <end position="1176"/>
    </location>
</feature>
<proteinExistence type="predicted"/>
<dbReference type="VEuPathDB" id="FungiDB:HZS61_014883"/>
<dbReference type="VEuPathDB" id="FungiDB:FOC1_g10004501"/>
<dbReference type="VEuPathDB" id="FungiDB:FOZG_04620"/>
<dbReference type="OrthoDB" id="9991317at2759"/>
<dbReference type="InterPro" id="IPR024983">
    <property type="entry name" value="CHAT_dom"/>
</dbReference>
<dbReference type="VEuPathDB" id="FungiDB:FOMG_16113"/>
<evidence type="ECO:0000313" key="3">
    <source>
        <dbReference type="Proteomes" id="UP000219369"/>
    </source>
</evidence>
<dbReference type="VEuPathDB" id="FungiDB:FOXG_14608"/>
<dbReference type="AlphaFoldDB" id="A0A2H3U3M0"/>
<dbReference type="VEuPathDB" id="FungiDB:FOC1_g10001684"/>
<evidence type="ECO:0000259" key="1">
    <source>
        <dbReference type="Pfam" id="PF12770"/>
    </source>
</evidence>
<gene>
    <name evidence="2" type="ORF">FRV6_14214</name>
</gene>
<name>A0A2H3U3M0_FUSOX</name>
<evidence type="ECO:0000313" key="2">
    <source>
        <dbReference type="EMBL" id="SCO90086.1"/>
    </source>
</evidence>
<dbReference type="Pfam" id="PF12770">
    <property type="entry name" value="CHAT"/>
    <property type="match status" value="1"/>
</dbReference>
<dbReference type="Gene3D" id="1.25.40.10">
    <property type="entry name" value="Tetratricopeptide repeat domain"/>
    <property type="match status" value="1"/>
</dbReference>
<reference evidence="3" key="1">
    <citation type="submission" date="2016-09" db="EMBL/GenBank/DDBJ databases">
        <authorList>
            <person name="Guldener U."/>
        </authorList>
    </citation>
    <scope>NUCLEOTIDE SEQUENCE [LARGE SCALE GENOMIC DNA]</scope>
    <source>
        <strain evidence="3">V64-1</strain>
    </source>
</reference>
<protein>
    <recommendedName>
        <fullName evidence="1">CHAT domain-containing protein</fullName>
    </recommendedName>
</protein>